<dbReference type="EMBL" id="JAUIZM010000009">
    <property type="protein sequence ID" value="KAK1362986.1"/>
    <property type="molecule type" value="Genomic_DNA"/>
</dbReference>
<feature type="domain" description="F-box" evidence="1">
    <location>
        <begin position="64"/>
        <end position="117"/>
    </location>
</feature>
<dbReference type="PROSITE" id="PS50181">
    <property type="entry name" value="FBOX"/>
    <property type="match status" value="1"/>
</dbReference>
<dbReference type="Pfam" id="PF00646">
    <property type="entry name" value="F-box"/>
    <property type="match status" value="1"/>
</dbReference>
<organism evidence="2 3">
    <name type="scientific">Heracleum sosnowskyi</name>
    <dbReference type="NCBI Taxonomy" id="360622"/>
    <lineage>
        <taxon>Eukaryota</taxon>
        <taxon>Viridiplantae</taxon>
        <taxon>Streptophyta</taxon>
        <taxon>Embryophyta</taxon>
        <taxon>Tracheophyta</taxon>
        <taxon>Spermatophyta</taxon>
        <taxon>Magnoliopsida</taxon>
        <taxon>eudicotyledons</taxon>
        <taxon>Gunneridae</taxon>
        <taxon>Pentapetalae</taxon>
        <taxon>asterids</taxon>
        <taxon>campanulids</taxon>
        <taxon>Apiales</taxon>
        <taxon>Apiaceae</taxon>
        <taxon>Apioideae</taxon>
        <taxon>apioid superclade</taxon>
        <taxon>Tordylieae</taxon>
        <taxon>Tordyliinae</taxon>
        <taxon>Heracleum</taxon>
    </lineage>
</organism>
<proteinExistence type="predicted"/>
<evidence type="ECO:0000313" key="2">
    <source>
        <dbReference type="EMBL" id="KAK1362986.1"/>
    </source>
</evidence>
<comment type="caution">
    <text evidence="2">The sequence shown here is derived from an EMBL/GenBank/DDBJ whole genome shotgun (WGS) entry which is preliminary data.</text>
</comment>
<name>A0AAD8M6Z9_9APIA</name>
<dbReference type="PANTHER" id="PTHR31639">
    <property type="entry name" value="F-BOX PROTEIN-LIKE"/>
    <property type="match status" value="1"/>
</dbReference>
<dbReference type="PANTHER" id="PTHR31639:SF285">
    <property type="entry name" value="OS01G0730200 PROTEIN"/>
    <property type="match status" value="1"/>
</dbReference>
<dbReference type="InterPro" id="IPR001810">
    <property type="entry name" value="F-box_dom"/>
</dbReference>
<keyword evidence="3" id="KW-1185">Reference proteome</keyword>
<reference evidence="2" key="2">
    <citation type="submission" date="2023-05" db="EMBL/GenBank/DDBJ databases">
        <authorList>
            <person name="Schelkunov M.I."/>
        </authorList>
    </citation>
    <scope>NUCLEOTIDE SEQUENCE</scope>
    <source>
        <strain evidence="2">Hsosn_3</strain>
        <tissue evidence="2">Leaf</tissue>
    </source>
</reference>
<evidence type="ECO:0000313" key="3">
    <source>
        <dbReference type="Proteomes" id="UP001237642"/>
    </source>
</evidence>
<gene>
    <name evidence="2" type="ORF">POM88_038547</name>
</gene>
<dbReference type="SUPFAM" id="SSF81383">
    <property type="entry name" value="F-box domain"/>
    <property type="match status" value="1"/>
</dbReference>
<dbReference type="AlphaFoldDB" id="A0AAD8M6Z9"/>
<evidence type="ECO:0000259" key="1">
    <source>
        <dbReference type="PROSITE" id="PS50181"/>
    </source>
</evidence>
<dbReference type="Proteomes" id="UP001237642">
    <property type="component" value="Unassembled WGS sequence"/>
</dbReference>
<accession>A0AAD8M6Z9</accession>
<protein>
    <recommendedName>
        <fullName evidence="1">F-box domain-containing protein</fullName>
    </recommendedName>
</protein>
<dbReference type="Gene3D" id="1.20.1280.50">
    <property type="match status" value="1"/>
</dbReference>
<reference evidence="2" key="1">
    <citation type="submission" date="2023-02" db="EMBL/GenBank/DDBJ databases">
        <title>Genome of toxic invasive species Heracleum sosnowskyi carries increased number of genes despite the absence of recent whole-genome duplications.</title>
        <authorList>
            <person name="Schelkunov M."/>
            <person name="Shtratnikova V."/>
            <person name="Makarenko M."/>
            <person name="Klepikova A."/>
            <person name="Omelchenko D."/>
            <person name="Novikova G."/>
            <person name="Obukhova E."/>
            <person name="Bogdanov V."/>
            <person name="Penin A."/>
            <person name="Logacheva M."/>
        </authorList>
    </citation>
    <scope>NUCLEOTIDE SEQUENCE</scope>
    <source>
        <strain evidence="2">Hsosn_3</strain>
        <tissue evidence="2">Leaf</tissue>
    </source>
</reference>
<sequence>MTCDHVRTRQFYARRAKTANARCQVCDIVDVSPKRRKLDSRRLVVSGGGGGDESDSKVLQLDDIDCISNLPQELIDCILKLLSVKDAARTSVLSEEWRYKWAMNPQLILDKSFFLRLTSKIRKRDKIARCSAFSRAIEKIILVHSGDILGISLYFPLKLDQCSATRWIEHFLNKGTRHLELNNYENHAYEIPSCLFDCVELINLLNLKLTLVDDGRRFNLLGFSTMAWEDMSLGLLRRVKIQGVVASYYVFYLIKFLLASSPSLEGMLLMCSGKVTNPREKLETKQELQNFPKRSSSARIVFRSYC</sequence>
<dbReference type="InterPro" id="IPR036047">
    <property type="entry name" value="F-box-like_dom_sf"/>
</dbReference>